<keyword evidence="2" id="KW-1185">Reference proteome</keyword>
<dbReference type="OrthoDB" id="9850883at2"/>
<organism evidence="1 2">
    <name type="scientific">Thiocapsa rosea</name>
    <dbReference type="NCBI Taxonomy" id="69360"/>
    <lineage>
        <taxon>Bacteria</taxon>
        <taxon>Pseudomonadati</taxon>
        <taxon>Pseudomonadota</taxon>
        <taxon>Gammaproteobacteria</taxon>
        <taxon>Chromatiales</taxon>
        <taxon>Chromatiaceae</taxon>
        <taxon>Thiocapsa</taxon>
    </lineage>
</organism>
<evidence type="ECO:0000313" key="2">
    <source>
        <dbReference type="Proteomes" id="UP000274556"/>
    </source>
</evidence>
<dbReference type="AlphaFoldDB" id="A0A495V8E2"/>
<evidence type="ECO:0008006" key="3">
    <source>
        <dbReference type="Google" id="ProtNLM"/>
    </source>
</evidence>
<proteinExistence type="predicted"/>
<reference evidence="1 2" key="1">
    <citation type="submission" date="2018-10" db="EMBL/GenBank/DDBJ databases">
        <title>Genomic Encyclopedia of Archaeal and Bacterial Type Strains, Phase II (KMG-II): from individual species to whole genera.</title>
        <authorList>
            <person name="Goeker M."/>
        </authorList>
    </citation>
    <scope>NUCLEOTIDE SEQUENCE [LARGE SCALE GENOMIC DNA]</scope>
    <source>
        <strain evidence="1 2">DSM 235</strain>
    </source>
</reference>
<dbReference type="RefSeq" id="WP_120796546.1">
    <property type="nucleotide sequence ID" value="NZ_RBXL01000001.1"/>
</dbReference>
<accession>A0A495V8E2</accession>
<evidence type="ECO:0000313" key="1">
    <source>
        <dbReference type="EMBL" id="RKT44048.1"/>
    </source>
</evidence>
<dbReference type="Proteomes" id="UP000274556">
    <property type="component" value="Unassembled WGS sequence"/>
</dbReference>
<name>A0A495V8E2_9GAMM</name>
<dbReference type="EMBL" id="RBXL01000001">
    <property type="protein sequence ID" value="RKT44048.1"/>
    <property type="molecule type" value="Genomic_DNA"/>
</dbReference>
<comment type="caution">
    <text evidence="1">The sequence shown here is derived from an EMBL/GenBank/DDBJ whole genome shotgun (WGS) entry which is preliminary data.</text>
</comment>
<sequence length="91" mass="9789">MTFRITRVDDPRRTILEVDGWLQVDGLAELERACGDPSAGLTLDLRGLRQADEASLAALRRLRAAGASLVGLSAYLTLRLGPASAEQQRGV</sequence>
<protein>
    <recommendedName>
        <fullName evidence="3">STAS domain-containing protein</fullName>
    </recommendedName>
</protein>
<gene>
    <name evidence="1" type="ORF">BDD21_1419</name>
</gene>